<accession>A0A1Y0ITH3</accession>
<feature type="transmembrane region" description="Helical" evidence="6">
    <location>
        <begin position="255"/>
        <end position="276"/>
    </location>
</feature>
<name>A0A1Y0ITH3_9BACL</name>
<dbReference type="RefSeq" id="WP_087458935.1">
    <property type="nucleotide sequence ID" value="NZ_CP021434.1"/>
</dbReference>
<evidence type="ECO:0000313" key="7">
    <source>
        <dbReference type="EMBL" id="ARU63600.1"/>
    </source>
</evidence>
<comment type="subcellular location">
    <subcellularLocation>
        <location evidence="1">Cell membrane</location>
        <topology evidence="1">Multi-pass membrane protein</topology>
    </subcellularLocation>
</comment>
<dbReference type="GO" id="GO:0005886">
    <property type="term" value="C:plasma membrane"/>
    <property type="evidence" value="ECO:0007669"/>
    <property type="project" value="UniProtKB-SubCell"/>
</dbReference>
<feature type="transmembrane region" description="Helical" evidence="6">
    <location>
        <begin position="375"/>
        <end position="399"/>
    </location>
</feature>
<dbReference type="PIRSF" id="PIRSF006060">
    <property type="entry name" value="AA_transporter"/>
    <property type="match status" value="1"/>
</dbReference>
<feature type="transmembrane region" description="Helical" evidence="6">
    <location>
        <begin position="296"/>
        <end position="322"/>
    </location>
</feature>
<dbReference type="Pfam" id="PF13520">
    <property type="entry name" value="AA_permease_2"/>
    <property type="match status" value="1"/>
</dbReference>
<dbReference type="GO" id="GO:0022857">
    <property type="term" value="F:transmembrane transporter activity"/>
    <property type="evidence" value="ECO:0007669"/>
    <property type="project" value="InterPro"/>
</dbReference>
<dbReference type="InterPro" id="IPR002293">
    <property type="entry name" value="AA/rel_permease1"/>
</dbReference>
<proteinExistence type="predicted"/>
<feature type="transmembrane region" description="Helical" evidence="6">
    <location>
        <begin position="172"/>
        <end position="193"/>
    </location>
</feature>
<evidence type="ECO:0000256" key="6">
    <source>
        <dbReference type="SAM" id="Phobius"/>
    </source>
</evidence>
<gene>
    <name evidence="7" type="ORF">CBW65_23235</name>
</gene>
<feature type="transmembrane region" description="Helical" evidence="6">
    <location>
        <begin position="96"/>
        <end position="121"/>
    </location>
</feature>
<feature type="transmembrane region" description="Helical" evidence="6">
    <location>
        <begin position="141"/>
        <end position="160"/>
    </location>
</feature>
<dbReference type="PANTHER" id="PTHR42770:SF14">
    <property type="entry name" value="ARGININE_ORNITHINE ANTIPORTER-RELATED"/>
    <property type="match status" value="1"/>
</dbReference>
<feature type="transmembrane region" description="Helical" evidence="6">
    <location>
        <begin position="38"/>
        <end position="58"/>
    </location>
</feature>
<dbReference type="KEGG" id="tum:CBW65_23235"/>
<evidence type="ECO:0000256" key="2">
    <source>
        <dbReference type="ARBA" id="ARBA00022475"/>
    </source>
</evidence>
<evidence type="ECO:0000256" key="1">
    <source>
        <dbReference type="ARBA" id="ARBA00004651"/>
    </source>
</evidence>
<keyword evidence="8" id="KW-1185">Reference proteome</keyword>
<reference evidence="8" key="1">
    <citation type="submission" date="2017-05" db="EMBL/GenBank/DDBJ databases">
        <authorList>
            <person name="Sung H."/>
        </authorList>
    </citation>
    <scope>NUCLEOTIDE SEQUENCE [LARGE SCALE GENOMIC DNA]</scope>
    <source>
        <strain evidence="8">AR23208</strain>
    </source>
</reference>
<dbReference type="OrthoDB" id="9762947at2"/>
<evidence type="ECO:0000256" key="4">
    <source>
        <dbReference type="ARBA" id="ARBA00022989"/>
    </source>
</evidence>
<protein>
    <submittedName>
        <fullName evidence="7">Arginine:ornithine antiporter</fullName>
    </submittedName>
</protein>
<feature type="transmembrane region" description="Helical" evidence="6">
    <location>
        <begin position="419"/>
        <end position="437"/>
    </location>
</feature>
<keyword evidence="5 6" id="KW-0472">Membrane</keyword>
<keyword evidence="4 6" id="KW-1133">Transmembrane helix</keyword>
<keyword evidence="2" id="KW-1003">Cell membrane</keyword>
<dbReference type="PANTHER" id="PTHR42770">
    <property type="entry name" value="AMINO ACID TRANSPORTER-RELATED"/>
    <property type="match status" value="1"/>
</dbReference>
<evidence type="ECO:0000256" key="3">
    <source>
        <dbReference type="ARBA" id="ARBA00022692"/>
    </source>
</evidence>
<dbReference type="InterPro" id="IPR050367">
    <property type="entry name" value="APC_superfamily"/>
</dbReference>
<dbReference type="AlphaFoldDB" id="A0A1Y0ITH3"/>
<feature type="transmembrane region" description="Helical" evidence="6">
    <location>
        <begin position="213"/>
        <end position="234"/>
    </location>
</feature>
<keyword evidence="3 6" id="KW-0812">Transmembrane</keyword>
<evidence type="ECO:0000256" key="5">
    <source>
        <dbReference type="ARBA" id="ARBA00023136"/>
    </source>
</evidence>
<dbReference type="Proteomes" id="UP000195437">
    <property type="component" value="Chromosome"/>
</dbReference>
<feature type="transmembrane region" description="Helical" evidence="6">
    <location>
        <begin position="443"/>
        <end position="460"/>
    </location>
</feature>
<sequence length="466" mass="49993">MSKNKLGFWVLTALVIGNMVGSGIFMLPHNLALEASPAGVLSAWVITGIGVLLTALVFGNLSLRKPELNGGPQMYARAMFRAGTGRSRLSGYIVAWGYWLANATGNVAIITTFASYLSTFFPVMTSQAELFQIGSYAVKTGNFITFLVCTAMLWLIHTLVLRGVEGAGKVNFLATAAKVLGFLFFIIAALFAFQKANILPLVQPRVVEGTQEAVSLFGQINGAAISTLWAFVGVESAVVFSSRARKQSDVKKATITGLVVALIIYMGITVLTMGALTQDQLMATEKPLVDALMSVVGTPGSSLMAILGLISLAGSMIGWIMLSSEVPFQAAKQGMFPRFFLKENKKGAPRNSLIVSNLLSQVFIFSTISESVAGAFGFVITVATLSYLVPYVIASLYQLKLTVTGESYQGQSRSRTTDFLIAFFATVYSAWVIYAGTSDMKTFLLGVGMLLVGLIFYPFVKKSTSL</sequence>
<dbReference type="Gene3D" id="1.20.1740.10">
    <property type="entry name" value="Amino acid/polyamine transporter I"/>
    <property type="match status" value="1"/>
</dbReference>
<evidence type="ECO:0000313" key="8">
    <source>
        <dbReference type="Proteomes" id="UP000195437"/>
    </source>
</evidence>
<organism evidence="7 8">
    <name type="scientific">Tumebacillus avium</name>
    <dbReference type="NCBI Taxonomy" id="1903704"/>
    <lineage>
        <taxon>Bacteria</taxon>
        <taxon>Bacillati</taxon>
        <taxon>Bacillota</taxon>
        <taxon>Bacilli</taxon>
        <taxon>Bacillales</taxon>
        <taxon>Alicyclobacillaceae</taxon>
        <taxon>Tumebacillus</taxon>
    </lineage>
</organism>
<dbReference type="EMBL" id="CP021434">
    <property type="protein sequence ID" value="ARU63600.1"/>
    <property type="molecule type" value="Genomic_DNA"/>
</dbReference>